<feature type="domain" description="Cytochrome b561" evidence="13">
    <location>
        <begin position="12"/>
        <end position="209"/>
    </location>
</feature>
<keyword evidence="6" id="KW-0479">Metal-binding</keyword>
<evidence type="ECO:0000313" key="15">
    <source>
        <dbReference type="Proteomes" id="UP001516400"/>
    </source>
</evidence>
<dbReference type="Proteomes" id="UP001516400">
    <property type="component" value="Unassembled WGS sequence"/>
</dbReference>
<dbReference type="EMBL" id="JABFTP020000185">
    <property type="protein sequence ID" value="KAL3286270.1"/>
    <property type="molecule type" value="Genomic_DNA"/>
</dbReference>
<evidence type="ECO:0000313" key="14">
    <source>
        <dbReference type="EMBL" id="KAL3286270.1"/>
    </source>
</evidence>
<dbReference type="PROSITE" id="PS50939">
    <property type="entry name" value="CYTOCHROME_B561"/>
    <property type="match status" value="1"/>
</dbReference>
<evidence type="ECO:0000256" key="11">
    <source>
        <dbReference type="ARBA" id="ARBA00024225"/>
    </source>
</evidence>
<name>A0ABD2P5R2_9CUCU</name>
<evidence type="ECO:0000256" key="12">
    <source>
        <dbReference type="SAM" id="Phobius"/>
    </source>
</evidence>
<gene>
    <name evidence="14" type="ORF">HHI36_000779</name>
</gene>
<reference evidence="14 15" key="1">
    <citation type="journal article" date="2021" name="BMC Biol.">
        <title>Horizontally acquired antibacterial genes associated with adaptive radiation of ladybird beetles.</title>
        <authorList>
            <person name="Li H.S."/>
            <person name="Tang X.F."/>
            <person name="Huang Y.H."/>
            <person name="Xu Z.Y."/>
            <person name="Chen M.L."/>
            <person name="Du X.Y."/>
            <person name="Qiu B.Y."/>
            <person name="Chen P.T."/>
            <person name="Zhang W."/>
            <person name="Slipinski A."/>
            <person name="Escalona H.E."/>
            <person name="Waterhouse R.M."/>
            <person name="Zwick A."/>
            <person name="Pang H."/>
        </authorList>
    </citation>
    <scope>NUCLEOTIDE SEQUENCE [LARGE SCALE GENOMIC DNA]</scope>
    <source>
        <strain evidence="14">SYSU2018</strain>
    </source>
</reference>
<dbReference type="EC" id="7.2.1.3" evidence="11"/>
<keyword evidence="9" id="KW-0408">Iron</keyword>
<evidence type="ECO:0000256" key="8">
    <source>
        <dbReference type="ARBA" id="ARBA00022989"/>
    </source>
</evidence>
<dbReference type="PANTHER" id="PTHR15422:SF45">
    <property type="entry name" value="CYTOCHROME B561 DOMAIN-CONTAINING PROTEIN"/>
    <property type="match status" value="1"/>
</dbReference>
<dbReference type="PANTHER" id="PTHR15422">
    <property type="entry name" value="OS05G0565100 PROTEIN"/>
    <property type="match status" value="1"/>
</dbReference>
<evidence type="ECO:0000256" key="2">
    <source>
        <dbReference type="ARBA" id="ARBA00004141"/>
    </source>
</evidence>
<feature type="transmembrane region" description="Helical" evidence="12">
    <location>
        <begin position="44"/>
        <end position="66"/>
    </location>
</feature>
<evidence type="ECO:0000256" key="9">
    <source>
        <dbReference type="ARBA" id="ARBA00023004"/>
    </source>
</evidence>
<keyword evidence="8 12" id="KW-1133">Transmembrane helix</keyword>
<comment type="cofactor">
    <cofactor evidence="1">
        <name>heme b</name>
        <dbReference type="ChEBI" id="CHEBI:60344"/>
    </cofactor>
</comment>
<feature type="transmembrane region" description="Helical" evidence="12">
    <location>
        <begin position="181"/>
        <end position="199"/>
    </location>
</feature>
<dbReference type="InterPro" id="IPR045150">
    <property type="entry name" value="CYB561D1/2"/>
</dbReference>
<protein>
    <recommendedName>
        <fullName evidence="11">ascorbate ferrireductase (transmembrane)</fullName>
        <ecNumber evidence="11">7.2.1.3</ecNumber>
    </recommendedName>
</protein>
<dbReference type="Pfam" id="PF03188">
    <property type="entry name" value="Cytochrom_B561"/>
    <property type="match status" value="1"/>
</dbReference>
<evidence type="ECO:0000256" key="5">
    <source>
        <dbReference type="ARBA" id="ARBA00022692"/>
    </source>
</evidence>
<feature type="transmembrane region" description="Helical" evidence="12">
    <location>
        <begin position="150"/>
        <end position="175"/>
    </location>
</feature>
<accession>A0ABD2P5R2</accession>
<keyword evidence="15" id="KW-1185">Reference proteome</keyword>
<feature type="transmembrane region" description="Helical" evidence="12">
    <location>
        <begin position="117"/>
        <end position="138"/>
    </location>
</feature>
<organism evidence="14 15">
    <name type="scientific">Cryptolaemus montrouzieri</name>
    <dbReference type="NCBI Taxonomy" id="559131"/>
    <lineage>
        <taxon>Eukaryota</taxon>
        <taxon>Metazoa</taxon>
        <taxon>Ecdysozoa</taxon>
        <taxon>Arthropoda</taxon>
        <taxon>Hexapoda</taxon>
        <taxon>Insecta</taxon>
        <taxon>Pterygota</taxon>
        <taxon>Neoptera</taxon>
        <taxon>Endopterygota</taxon>
        <taxon>Coleoptera</taxon>
        <taxon>Polyphaga</taxon>
        <taxon>Cucujiformia</taxon>
        <taxon>Coccinelloidea</taxon>
        <taxon>Coccinellidae</taxon>
        <taxon>Scymninae</taxon>
        <taxon>Scymnini</taxon>
        <taxon>Cryptolaemus</taxon>
    </lineage>
</organism>
<feature type="transmembrane region" description="Helical" evidence="12">
    <location>
        <begin position="87"/>
        <end position="105"/>
    </location>
</feature>
<dbReference type="SMART" id="SM00665">
    <property type="entry name" value="B561"/>
    <property type="match status" value="1"/>
</dbReference>
<dbReference type="GO" id="GO:0016020">
    <property type="term" value="C:membrane"/>
    <property type="evidence" value="ECO:0007669"/>
    <property type="project" value="UniProtKB-SubCell"/>
</dbReference>
<evidence type="ECO:0000256" key="6">
    <source>
        <dbReference type="ARBA" id="ARBA00022723"/>
    </source>
</evidence>
<comment type="caution">
    <text evidence="14">The sequence shown here is derived from an EMBL/GenBank/DDBJ whole genome shotgun (WGS) entry which is preliminary data.</text>
</comment>
<sequence length="215" mass="23846">MSSNDIEGCQRFLWIIYIILQQLVAITVGYSISMTFEGNLNQLWLWHTVVTPIGVMFIMFEGILAFSPHNHVTSDFKKTTLNNMHGWFMAMGLSLMTLGVLFAYVTTDVHFTSLHGIFGLIAWILCVISAVGGIFTLYSQSLREHVRPIYLRFCHTLLGLTAFLTSMAAGALGIYEDQKNTAGTAVIICVALLGIAILLRSGRSVVRHTRVVLTS</sequence>
<dbReference type="GO" id="GO:0046872">
    <property type="term" value="F:metal ion binding"/>
    <property type="evidence" value="ECO:0007669"/>
    <property type="project" value="UniProtKB-KW"/>
</dbReference>
<evidence type="ECO:0000256" key="3">
    <source>
        <dbReference type="ARBA" id="ARBA00022448"/>
    </source>
</evidence>
<evidence type="ECO:0000256" key="1">
    <source>
        <dbReference type="ARBA" id="ARBA00001970"/>
    </source>
</evidence>
<proteinExistence type="predicted"/>
<dbReference type="GO" id="GO:0140571">
    <property type="term" value="F:transmembrane ascorbate ferrireductase activity"/>
    <property type="evidence" value="ECO:0007669"/>
    <property type="project" value="UniProtKB-EC"/>
</dbReference>
<evidence type="ECO:0000256" key="7">
    <source>
        <dbReference type="ARBA" id="ARBA00022982"/>
    </source>
</evidence>
<keyword evidence="5 12" id="KW-0812">Transmembrane</keyword>
<evidence type="ECO:0000256" key="4">
    <source>
        <dbReference type="ARBA" id="ARBA00022617"/>
    </source>
</evidence>
<dbReference type="AlphaFoldDB" id="A0ABD2P5R2"/>
<keyword evidence="4" id="KW-0349">Heme</keyword>
<evidence type="ECO:0000259" key="13">
    <source>
        <dbReference type="PROSITE" id="PS50939"/>
    </source>
</evidence>
<keyword evidence="3" id="KW-0813">Transport</keyword>
<dbReference type="Gene3D" id="1.20.120.1770">
    <property type="match status" value="1"/>
</dbReference>
<keyword evidence="7" id="KW-0249">Electron transport</keyword>
<evidence type="ECO:0000256" key="10">
    <source>
        <dbReference type="ARBA" id="ARBA00023136"/>
    </source>
</evidence>
<feature type="transmembrane region" description="Helical" evidence="12">
    <location>
        <begin position="12"/>
        <end position="32"/>
    </location>
</feature>
<comment type="subcellular location">
    <subcellularLocation>
        <location evidence="2">Membrane</location>
        <topology evidence="2">Multi-pass membrane protein</topology>
    </subcellularLocation>
</comment>
<dbReference type="InterPro" id="IPR006593">
    <property type="entry name" value="Cyt_b561/ferric_Rdtase_TM"/>
</dbReference>
<keyword evidence="10 12" id="KW-0472">Membrane</keyword>